<evidence type="ECO:0000313" key="3">
    <source>
        <dbReference type="EMBL" id="RZT76014.1"/>
    </source>
</evidence>
<gene>
    <name evidence="3" type="ORF">EV678_1882</name>
</gene>
<organism evidence="3 4">
    <name type="scientific">Azospira oryzae</name>
    <dbReference type="NCBI Taxonomy" id="146939"/>
    <lineage>
        <taxon>Bacteria</taxon>
        <taxon>Pseudomonadati</taxon>
        <taxon>Pseudomonadota</taxon>
        <taxon>Betaproteobacteria</taxon>
        <taxon>Rhodocyclales</taxon>
        <taxon>Rhodocyclaceae</taxon>
        <taxon>Azospira</taxon>
    </lineage>
</organism>
<keyword evidence="2" id="KW-0472">Membrane</keyword>
<proteinExistence type="predicted"/>
<feature type="transmembrane region" description="Helical" evidence="2">
    <location>
        <begin position="24"/>
        <end position="44"/>
    </location>
</feature>
<keyword evidence="4" id="KW-1185">Reference proteome</keyword>
<name>A0ABY0IQS2_9RHOO</name>
<reference evidence="3 4" key="1">
    <citation type="submission" date="2019-02" db="EMBL/GenBank/DDBJ databases">
        <title>Genomic Encyclopedia of Type Strains, Phase IV (KMG-IV): sequencing the most valuable type-strain genomes for metagenomic binning, comparative biology and taxonomic classification.</title>
        <authorList>
            <person name="Goeker M."/>
        </authorList>
    </citation>
    <scope>NUCLEOTIDE SEQUENCE [LARGE SCALE GENOMIC DNA]</scope>
    <source>
        <strain evidence="3 4">DSM 21223</strain>
    </source>
</reference>
<keyword evidence="2" id="KW-1133">Transmembrane helix</keyword>
<evidence type="ECO:0000256" key="2">
    <source>
        <dbReference type="SAM" id="Phobius"/>
    </source>
</evidence>
<dbReference type="EMBL" id="SHKM01000002">
    <property type="protein sequence ID" value="RZT76014.1"/>
    <property type="molecule type" value="Genomic_DNA"/>
</dbReference>
<accession>A0ABY0IQS2</accession>
<protein>
    <recommendedName>
        <fullName evidence="5">Tfp pilus assembly protein PilN</fullName>
    </recommendedName>
</protein>
<dbReference type="Proteomes" id="UP000292136">
    <property type="component" value="Unassembled WGS sequence"/>
</dbReference>
<evidence type="ECO:0000313" key="4">
    <source>
        <dbReference type="Proteomes" id="UP000292136"/>
    </source>
</evidence>
<comment type="caution">
    <text evidence="3">The sequence shown here is derived from an EMBL/GenBank/DDBJ whole genome shotgun (WGS) entry which is preliminary data.</text>
</comment>
<feature type="coiled-coil region" evidence="1">
    <location>
        <begin position="46"/>
        <end position="73"/>
    </location>
</feature>
<keyword evidence="1" id="KW-0175">Coiled coil</keyword>
<dbReference type="RefSeq" id="WP_014236390.1">
    <property type="nucleotide sequence ID" value="NZ_SHKM01000002.1"/>
</dbReference>
<evidence type="ECO:0000256" key="1">
    <source>
        <dbReference type="SAM" id="Coils"/>
    </source>
</evidence>
<evidence type="ECO:0008006" key="5">
    <source>
        <dbReference type="Google" id="ProtNLM"/>
    </source>
</evidence>
<keyword evidence="2" id="KW-0812">Transmembrane</keyword>
<sequence>MSQQINLFHPSLLPEKEWITGRNLALAVTGLLVFFLVAAGVTHYRLASSTERARAAEQSVSQLKAKLQEASQQLAAAKVPVDKDAELSRLQRAVTEREQVLALLEQGSPKEGQGFADYFRGLARQSLPGLWLTGFSLGAGGKGLEIRGRMTDQSLLPEYIRRLNREPVFVGREFAALDVRLPDAPDVPQAGAAKPSEPAARPSQNYVNFVLKPLRSSSAGERDATESKGSGQ</sequence>